<evidence type="ECO:0000256" key="2">
    <source>
        <dbReference type="ARBA" id="ARBA00004389"/>
    </source>
</evidence>
<evidence type="ECO:0000256" key="16">
    <source>
        <dbReference type="ARBA" id="ARBA00022989"/>
    </source>
</evidence>
<evidence type="ECO:0000256" key="10">
    <source>
        <dbReference type="ARBA" id="ARBA00022630"/>
    </source>
</evidence>
<dbReference type="InterPro" id="IPR050346">
    <property type="entry name" value="FMO-like"/>
</dbReference>
<evidence type="ECO:0000313" key="45">
    <source>
        <dbReference type="EMBL" id="RPB13244.1"/>
    </source>
</evidence>
<dbReference type="GO" id="GO:0004499">
    <property type="term" value="F:N,N-dimethylaniline monooxygenase activity"/>
    <property type="evidence" value="ECO:0007669"/>
    <property type="project" value="InterPro"/>
</dbReference>
<keyword evidence="8" id="KW-0488">Methylation</keyword>
<sequence length="525" mass="59279">MTIRAAIIGAGISGLVSTKQCLEDNIEPVCFEAQGHIGGQWRYTEPDPQTGEVVSSIYRSIVINTSTNVMNMSDFPMDPKIYPTFPHHRHVQKYFEAYAEFFGLYPFIRFRHRVLSITPIHDNKWLVQTRQDDGIITEEVFDAVFVCTGHHSTPNIPDWEGVEDFKMNGGELIHSHSYRDPAPYIGENVAVVGIGNSGVDISSDLSTIANDLHLITRSGAWVFPRLICGQAYETLIRRAFMAILPRFFAALFLQFVFTVTLGSIPPALKPKHDILQAHPTIRSDLFERIRTGTIKPHRAEISRFTDRGIELTNGERIEPLSKVVACTGYKVTFPFLADEIYMSQNDTTNWVNLHRMVTPPKYPTLFFIGLVQPLGAIMPTSELQSRWATSVIHGEISLPPAEEMQKLADQYKDNLKKRYVASARHTIQVDYLPYMDSLSNDLGTGITPWRFIKTFGLIKGFNVMKAVYLGMPGSAQFRLFGKGAKPELARLGSERIYMGQDVVMSEQEKEELEKFRKVKAKVIGI</sequence>
<evidence type="ECO:0000256" key="5">
    <source>
        <dbReference type="ARBA" id="ARBA00012698"/>
    </source>
</evidence>
<protein>
    <recommendedName>
        <fullName evidence="26">Flavin-containing monooxygenase 1</fullName>
        <ecNumber evidence="25">1.14.13.148</ecNumber>
        <ecNumber evidence="6">1.14.13.8</ecNumber>
        <ecNumber evidence="5">1.6.3.1</ecNumber>
    </recommendedName>
    <alternativeName>
        <fullName evidence="28">Dimethylaniline monooxygenase [N-oxide-forming] 1</fullName>
    </alternativeName>
    <alternativeName>
        <fullName evidence="24">Dimethylaniline monooxygenase [N-oxide-forming] 5</fullName>
    </alternativeName>
    <alternativeName>
        <fullName evidence="21">Dimethylaniline oxidase 1</fullName>
    </alternativeName>
    <alternativeName>
        <fullName evidence="22">Dimethylaniline oxidase 5</fullName>
    </alternativeName>
    <alternativeName>
        <fullName evidence="7">Flavin-containing monooxygenase 5</fullName>
    </alternativeName>
    <alternativeName>
        <fullName evidence="23">NADPH oxidase</fullName>
    </alternativeName>
    <alternativeName>
        <fullName evidence="27">Trimethylamine monooxygenase</fullName>
    </alternativeName>
</protein>
<dbReference type="InterPro" id="IPR036188">
    <property type="entry name" value="FAD/NAD-bd_sf"/>
</dbReference>
<dbReference type="GO" id="GO:0034899">
    <property type="term" value="F:trimethylamine monooxygenase activity"/>
    <property type="evidence" value="ECO:0007669"/>
    <property type="project" value="UniProtKB-EC"/>
</dbReference>
<comment type="function">
    <text evidence="30">Broad spectrum monooxygenase that catalyzes the oxygenation of a wide variety of nitrogen- and sulfur-containing compounds including xenobiotics. Catalyzes the S-oxygenation of hypotaurine to produce taurine, an organic osmolyte involved in cell volume regulation as well as a variety of cytoprotective and developmental processes. In vitro, catalyzes the N-oxygenation of trimethylamine (TMA) to produce trimethylamine N-oxide (TMAO) and could therefore participate to the detoxification of this compound that is generated by the action of gut microbiota from dietary precursors such as choline, choline containing compounds, betaine or L-carnitine.</text>
</comment>
<dbReference type="EC" id="1.14.13.8" evidence="6"/>
<evidence type="ECO:0000256" key="7">
    <source>
        <dbReference type="ARBA" id="ARBA00019213"/>
    </source>
</evidence>
<comment type="catalytic activity">
    <reaction evidence="43">
        <text>octan-3-one + NADPH + O2 + H(+) = pentyl propanoate + NADP(+) + H2O</text>
        <dbReference type="Rhea" id="RHEA:54840"/>
        <dbReference type="ChEBI" id="CHEBI:15377"/>
        <dbReference type="ChEBI" id="CHEBI:15378"/>
        <dbReference type="ChEBI" id="CHEBI:15379"/>
        <dbReference type="ChEBI" id="CHEBI:57783"/>
        <dbReference type="ChEBI" id="CHEBI:58349"/>
        <dbReference type="ChEBI" id="CHEBI:80946"/>
        <dbReference type="ChEBI" id="CHEBI:87373"/>
    </reaction>
    <physiologicalReaction direction="left-to-right" evidence="43">
        <dbReference type="Rhea" id="RHEA:54841"/>
    </physiologicalReaction>
</comment>
<evidence type="ECO:0000256" key="32">
    <source>
        <dbReference type="ARBA" id="ARBA00047426"/>
    </source>
</evidence>
<evidence type="ECO:0000256" key="8">
    <source>
        <dbReference type="ARBA" id="ARBA00022481"/>
    </source>
</evidence>
<dbReference type="InParanoid" id="A0A3N4KRL0"/>
<evidence type="ECO:0000256" key="35">
    <source>
        <dbReference type="ARBA" id="ARBA00047864"/>
    </source>
</evidence>
<dbReference type="AlphaFoldDB" id="A0A3N4KRL0"/>
<comment type="catalytic activity">
    <reaction evidence="41">
        <text>heptan-4-one + NADPH + O2 + H(+) = propyl butanoate + NADP(+) + H2O</text>
        <dbReference type="Rhea" id="RHEA:54852"/>
        <dbReference type="ChEBI" id="CHEBI:15377"/>
        <dbReference type="ChEBI" id="CHEBI:15378"/>
        <dbReference type="ChEBI" id="CHEBI:15379"/>
        <dbReference type="ChEBI" id="CHEBI:57783"/>
        <dbReference type="ChEBI" id="CHEBI:58349"/>
        <dbReference type="ChEBI" id="CHEBI:89484"/>
        <dbReference type="ChEBI" id="CHEBI:89719"/>
    </reaction>
    <physiologicalReaction direction="left-to-right" evidence="41">
        <dbReference type="Rhea" id="RHEA:54853"/>
    </physiologicalReaction>
</comment>
<evidence type="ECO:0000256" key="6">
    <source>
        <dbReference type="ARBA" id="ARBA00012850"/>
    </source>
</evidence>
<evidence type="ECO:0000256" key="29">
    <source>
        <dbReference type="ARBA" id="ARBA00045722"/>
    </source>
</evidence>
<evidence type="ECO:0000256" key="33">
    <source>
        <dbReference type="ARBA" id="ARBA00047574"/>
    </source>
</evidence>
<dbReference type="GO" id="GO:0050660">
    <property type="term" value="F:flavin adenine dinucleotide binding"/>
    <property type="evidence" value="ECO:0007669"/>
    <property type="project" value="InterPro"/>
</dbReference>
<comment type="function">
    <text evidence="29">Acts as a Baeyer-Villiger monooxygenase on a broad range of substrates. Catalyzes the insertion of an oxygen atom into a carbon-carbon bond adjacent to a carbonyl, which converts ketones to esters. Active on diverse carbonyl compounds, whereas soft nucleophiles are mostly non- or poorly reactive. In contrast with other forms of FMO it is non- or poorly active on 'classical' substrates such as drugs, pesticides, and dietary components containing soft nucleophilic heteroatoms. Able to oxidize drug molecules bearing a carbonyl group on an aliphatic chain, such as nabumetone and pentoxifylline. Also, in the absence of substrates, shows slow but yet significant NADPH oxidase activity. Acts as a positive modulator of cholesterol biosynthesis as well as glucose homeostasis, promoting metabolic aging via pleiotropic effects.</text>
</comment>
<evidence type="ECO:0000256" key="25">
    <source>
        <dbReference type="ARBA" id="ARBA00034528"/>
    </source>
</evidence>
<dbReference type="EMBL" id="ML119124">
    <property type="protein sequence ID" value="RPB13244.1"/>
    <property type="molecule type" value="Genomic_DNA"/>
</dbReference>
<evidence type="ECO:0000256" key="13">
    <source>
        <dbReference type="ARBA" id="ARBA00022827"/>
    </source>
</evidence>
<keyword evidence="12" id="KW-0256">Endoplasmic reticulum</keyword>
<keyword evidence="20 44" id="KW-0472">Membrane</keyword>
<dbReference type="PRINTS" id="PR00370">
    <property type="entry name" value="FMOXYGENASE"/>
</dbReference>
<dbReference type="PANTHER" id="PTHR23023">
    <property type="entry name" value="DIMETHYLANILINE MONOOXYGENASE"/>
    <property type="match status" value="1"/>
</dbReference>
<evidence type="ECO:0000256" key="14">
    <source>
        <dbReference type="ARBA" id="ARBA00022848"/>
    </source>
</evidence>
<comment type="catalytic activity">
    <reaction evidence="42">
        <text>N,N-dimethylaniline + NADPH + O2 + H(+) = N,N-dimethylaniline N-oxide + NADP(+) + H2O</text>
        <dbReference type="Rhea" id="RHEA:24468"/>
        <dbReference type="ChEBI" id="CHEBI:15377"/>
        <dbReference type="ChEBI" id="CHEBI:15378"/>
        <dbReference type="ChEBI" id="CHEBI:15379"/>
        <dbReference type="ChEBI" id="CHEBI:16269"/>
        <dbReference type="ChEBI" id="CHEBI:17735"/>
        <dbReference type="ChEBI" id="CHEBI:57783"/>
        <dbReference type="ChEBI" id="CHEBI:58349"/>
        <dbReference type="EC" id="1.14.13.8"/>
    </reaction>
    <physiologicalReaction direction="left-to-right" evidence="42">
        <dbReference type="Rhea" id="RHEA:24469"/>
    </physiologicalReaction>
</comment>
<dbReference type="PIRSF" id="PIRSF000332">
    <property type="entry name" value="FMO"/>
    <property type="match status" value="1"/>
</dbReference>
<keyword evidence="13" id="KW-0274">FAD</keyword>
<dbReference type="GO" id="GO:0005789">
    <property type="term" value="C:endoplasmic reticulum membrane"/>
    <property type="evidence" value="ECO:0007669"/>
    <property type="project" value="UniProtKB-SubCell"/>
</dbReference>
<dbReference type="FunFam" id="3.50.50.60:FF:000159">
    <property type="entry name" value="Dimethylaniline monooxygenase [N-oxide-forming]"/>
    <property type="match status" value="1"/>
</dbReference>
<evidence type="ECO:0000256" key="39">
    <source>
        <dbReference type="ARBA" id="ARBA00048459"/>
    </source>
</evidence>
<comment type="catalytic activity">
    <reaction evidence="34">
        <text>sulcatone + NADPH + O2 + H(+) = 4-methylpent-3-en-1-yl acetate + NADP(+) + H2O</text>
        <dbReference type="Rhea" id="RHEA:54864"/>
        <dbReference type="ChEBI" id="CHEBI:15377"/>
        <dbReference type="ChEBI" id="CHEBI:15378"/>
        <dbReference type="ChEBI" id="CHEBI:15379"/>
        <dbReference type="ChEBI" id="CHEBI:16310"/>
        <dbReference type="ChEBI" id="CHEBI:57783"/>
        <dbReference type="ChEBI" id="CHEBI:58349"/>
        <dbReference type="ChEBI" id="CHEBI:138373"/>
    </reaction>
    <physiologicalReaction direction="left-to-right" evidence="34">
        <dbReference type="Rhea" id="RHEA:54865"/>
    </physiologicalReaction>
</comment>
<evidence type="ECO:0000256" key="3">
    <source>
        <dbReference type="ARBA" id="ARBA00004524"/>
    </source>
</evidence>
<gene>
    <name evidence="45" type="ORF">P167DRAFT_486701</name>
</gene>
<comment type="catalytic activity">
    <reaction evidence="31">
        <text>hypotaurine + NADH + O2 + H(+) = taurine + NAD(+) + H2O</text>
        <dbReference type="Rhea" id="RHEA:74111"/>
        <dbReference type="ChEBI" id="CHEBI:15377"/>
        <dbReference type="ChEBI" id="CHEBI:15378"/>
        <dbReference type="ChEBI" id="CHEBI:15379"/>
        <dbReference type="ChEBI" id="CHEBI:57540"/>
        <dbReference type="ChEBI" id="CHEBI:57853"/>
        <dbReference type="ChEBI" id="CHEBI:57945"/>
        <dbReference type="ChEBI" id="CHEBI:507393"/>
        <dbReference type="EC" id="1.14.13.8"/>
    </reaction>
    <physiologicalReaction direction="left-to-right" evidence="31">
        <dbReference type="Rhea" id="RHEA:74112"/>
    </physiologicalReaction>
</comment>
<evidence type="ECO:0000256" key="28">
    <source>
        <dbReference type="ARBA" id="ARBA00034561"/>
    </source>
</evidence>
<dbReference type="SUPFAM" id="SSF51905">
    <property type="entry name" value="FAD/NAD(P)-binding domain"/>
    <property type="match status" value="2"/>
</dbReference>
<evidence type="ECO:0000256" key="17">
    <source>
        <dbReference type="ARBA" id="ARBA00023002"/>
    </source>
</evidence>
<evidence type="ECO:0000256" key="38">
    <source>
        <dbReference type="ARBA" id="ARBA00048088"/>
    </source>
</evidence>
<feature type="transmembrane region" description="Helical" evidence="44">
    <location>
        <begin position="247"/>
        <end position="268"/>
    </location>
</feature>
<keyword evidence="14" id="KW-0492">Microsome</keyword>
<evidence type="ECO:0000256" key="36">
    <source>
        <dbReference type="ARBA" id="ARBA00047977"/>
    </source>
</evidence>
<accession>A0A3N4KRL0</accession>
<evidence type="ECO:0000256" key="1">
    <source>
        <dbReference type="ARBA" id="ARBA00001974"/>
    </source>
</evidence>
<keyword evidence="17" id="KW-0560">Oxidoreductase</keyword>
<evidence type="ECO:0000256" key="9">
    <source>
        <dbReference type="ARBA" id="ARBA00022553"/>
    </source>
</evidence>
<evidence type="ECO:0000256" key="22">
    <source>
        <dbReference type="ARBA" id="ARBA00029728"/>
    </source>
</evidence>
<dbReference type="Gene3D" id="3.50.50.60">
    <property type="entry name" value="FAD/NAD(P)-binding domain"/>
    <property type="match status" value="2"/>
</dbReference>
<comment type="catalytic activity">
    <reaction evidence="39">
        <text>octan-3-one + NADPH + O2 + H(+) = ethyl hexanoate + NADP(+) + H2O</text>
        <dbReference type="Rhea" id="RHEA:54856"/>
        <dbReference type="ChEBI" id="CHEBI:15377"/>
        <dbReference type="ChEBI" id="CHEBI:15378"/>
        <dbReference type="ChEBI" id="CHEBI:15379"/>
        <dbReference type="ChEBI" id="CHEBI:57783"/>
        <dbReference type="ChEBI" id="CHEBI:58349"/>
        <dbReference type="ChEBI" id="CHEBI:80946"/>
        <dbReference type="ChEBI" id="CHEBI:86055"/>
    </reaction>
    <physiologicalReaction direction="left-to-right" evidence="39">
        <dbReference type="Rhea" id="RHEA:54857"/>
    </physiologicalReaction>
</comment>
<comment type="catalytic activity">
    <reaction evidence="36">
        <text>hexan-3-one + NADPH + O2 + H(+) = ethyl butanoate + NADP(+) + H2O</text>
        <dbReference type="Rhea" id="RHEA:54844"/>
        <dbReference type="ChEBI" id="CHEBI:15377"/>
        <dbReference type="ChEBI" id="CHEBI:15378"/>
        <dbReference type="ChEBI" id="CHEBI:15379"/>
        <dbReference type="ChEBI" id="CHEBI:57783"/>
        <dbReference type="ChEBI" id="CHEBI:58349"/>
        <dbReference type="ChEBI" id="CHEBI:88764"/>
        <dbReference type="ChEBI" id="CHEBI:89891"/>
    </reaction>
    <physiologicalReaction direction="left-to-right" evidence="36">
        <dbReference type="Rhea" id="RHEA:54845"/>
    </physiologicalReaction>
</comment>
<evidence type="ECO:0000256" key="27">
    <source>
        <dbReference type="ARBA" id="ARBA00034554"/>
    </source>
</evidence>
<dbReference type="OrthoDB" id="66881at2759"/>
<keyword evidence="9" id="KW-0597">Phosphoprotein</keyword>
<dbReference type="InterPro" id="IPR020946">
    <property type="entry name" value="Flavin_mOase-like"/>
</dbReference>
<comment type="catalytic activity">
    <reaction evidence="33">
        <text>heptan-2-one + NADPH + O2 + H(+) = pentyl acetate + NADP(+) + H2O</text>
        <dbReference type="Rhea" id="RHEA:54836"/>
        <dbReference type="ChEBI" id="CHEBI:5672"/>
        <dbReference type="ChEBI" id="CHEBI:15377"/>
        <dbReference type="ChEBI" id="CHEBI:15378"/>
        <dbReference type="ChEBI" id="CHEBI:15379"/>
        <dbReference type="ChEBI" id="CHEBI:57783"/>
        <dbReference type="ChEBI" id="CHEBI:58349"/>
        <dbReference type="ChEBI" id="CHEBI:87362"/>
    </reaction>
    <physiologicalReaction direction="left-to-right" evidence="33">
        <dbReference type="Rhea" id="RHEA:54837"/>
    </physiologicalReaction>
</comment>
<comment type="cofactor">
    <cofactor evidence="1">
        <name>FAD</name>
        <dbReference type="ChEBI" id="CHEBI:57692"/>
    </cofactor>
</comment>
<evidence type="ECO:0000256" key="19">
    <source>
        <dbReference type="ARBA" id="ARBA00023098"/>
    </source>
</evidence>
<dbReference type="InterPro" id="IPR000960">
    <property type="entry name" value="Flavin_mOase"/>
</dbReference>
<comment type="catalytic activity">
    <reaction evidence="40">
        <text>(2E)-geranial + NADPH + O2 + H(+) = (1E)-2,6-dimethylhepta-1,5-dien-1-yl formate + NADP(+) + H2O</text>
        <dbReference type="Rhea" id="RHEA:54860"/>
        <dbReference type="ChEBI" id="CHEBI:15377"/>
        <dbReference type="ChEBI" id="CHEBI:15378"/>
        <dbReference type="ChEBI" id="CHEBI:15379"/>
        <dbReference type="ChEBI" id="CHEBI:16980"/>
        <dbReference type="ChEBI" id="CHEBI:57783"/>
        <dbReference type="ChEBI" id="CHEBI:58349"/>
        <dbReference type="ChEBI" id="CHEBI:138375"/>
    </reaction>
    <physiologicalReaction direction="left-to-right" evidence="40">
        <dbReference type="Rhea" id="RHEA:54861"/>
    </physiologicalReaction>
</comment>
<evidence type="ECO:0000256" key="40">
    <source>
        <dbReference type="ARBA" id="ARBA00048989"/>
    </source>
</evidence>
<dbReference type="STRING" id="1392247.A0A3N4KRL0"/>
<evidence type="ECO:0000256" key="31">
    <source>
        <dbReference type="ARBA" id="ARBA00047338"/>
    </source>
</evidence>
<dbReference type="EC" id="1.14.13.148" evidence="25"/>
<dbReference type="GO" id="GO:0050661">
    <property type="term" value="F:NADP binding"/>
    <property type="evidence" value="ECO:0007669"/>
    <property type="project" value="InterPro"/>
</dbReference>
<organism evidence="45 46">
    <name type="scientific">Morchella conica CCBAS932</name>
    <dbReference type="NCBI Taxonomy" id="1392247"/>
    <lineage>
        <taxon>Eukaryota</taxon>
        <taxon>Fungi</taxon>
        <taxon>Dikarya</taxon>
        <taxon>Ascomycota</taxon>
        <taxon>Pezizomycotina</taxon>
        <taxon>Pezizomycetes</taxon>
        <taxon>Pezizales</taxon>
        <taxon>Morchellaceae</taxon>
        <taxon>Morchella</taxon>
    </lineage>
</organism>
<evidence type="ECO:0000256" key="4">
    <source>
        <dbReference type="ARBA" id="ARBA00009183"/>
    </source>
</evidence>
<evidence type="ECO:0000256" key="24">
    <source>
        <dbReference type="ARBA" id="ARBA00033301"/>
    </source>
</evidence>
<evidence type="ECO:0000256" key="34">
    <source>
        <dbReference type="ARBA" id="ARBA00047855"/>
    </source>
</evidence>
<dbReference type="Proteomes" id="UP000277580">
    <property type="component" value="Unassembled WGS sequence"/>
</dbReference>
<keyword evidence="16 44" id="KW-1133">Transmembrane helix</keyword>
<comment type="similarity">
    <text evidence="4">Belongs to the FMO family.</text>
</comment>
<dbReference type="Pfam" id="PF00743">
    <property type="entry name" value="FMO-like"/>
    <property type="match status" value="1"/>
</dbReference>
<keyword evidence="11 44" id="KW-0812">Transmembrane</keyword>
<comment type="subcellular location">
    <subcellularLocation>
        <location evidence="2">Endoplasmic reticulum membrane</location>
        <topology evidence="2">Single-pass membrane protein</topology>
    </subcellularLocation>
    <subcellularLocation>
        <location evidence="3">Microsome membrane</location>
    </subcellularLocation>
</comment>
<evidence type="ECO:0000256" key="43">
    <source>
        <dbReference type="ARBA" id="ARBA00049475"/>
    </source>
</evidence>
<evidence type="ECO:0000256" key="26">
    <source>
        <dbReference type="ARBA" id="ARBA00034536"/>
    </source>
</evidence>
<evidence type="ECO:0000256" key="11">
    <source>
        <dbReference type="ARBA" id="ARBA00022692"/>
    </source>
</evidence>
<dbReference type="InterPro" id="IPR002257">
    <property type="entry name" value="Flavin_mOase_5"/>
</dbReference>
<evidence type="ECO:0000256" key="41">
    <source>
        <dbReference type="ARBA" id="ARBA00048990"/>
    </source>
</evidence>
<keyword evidence="46" id="KW-1185">Reference proteome</keyword>
<comment type="catalytic activity">
    <reaction evidence="35">
        <text>NADPH + O2 + H(+) = H2O2 + NADP(+)</text>
        <dbReference type="Rhea" id="RHEA:11260"/>
        <dbReference type="ChEBI" id="CHEBI:15378"/>
        <dbReference type="ChEBI" id="CHEBI:15379"/>
        <dbReference type="ChEBI" id="CHEBI:16240"/>
        <dbReference type="ChEBI" id="CHEBI:57783"/>
        <dbReference type="ChEBI" id="CHEBI:58349"/>
        <dbReference type="EC" id="1.6.3.1"/>
    </reaction>
    <physiologicalReaction direction="left-to-right" evidence="35">
        <dbReference type="Rhea" id="RHEA:11261"/>
    </physiologicalReaction>
</comment>
<evidence type="ECO:0000256" key="37">
    <source>
        <dbReference type="ARBA" id="ARBA00048041"/>
    </source>
</evidence>
<name>A0A3N4KRL0_9PEZI</name>
<evidence type="ECO:0000256" key="44">
    <source>
        <dbReference type="SAM" id="Phobius"/>
    </source>
</evidence>
<keyword evidence="15" id="KW-0521">NADP</keyword>
<keyword evidence="10" id="KW-0285">Flavoprotein</keyword>
<evidence type="ECO:0000256" key="42">
    <source>
        <dbReference type="ARBA" id="ARBA00049443"/>
    </source>
</evidence>
<keyword evidence="18 45" id="KW-0503">Monooxygenase</keyword>
<evidence type="ECO:0000256" key="23">
    <source>
        <dbReference type="ARBA" id="ARBA00033213"/>
    </source>
</evidence>
<evidence type="ECO:0000313" key="46">
    <source>
        <dbReference type="Proteomes" id="UP000277580"/>
    </source>
</evidence>
<dbReference type="GO" id="GO:0006629">
    <property type="term" value="P:lipid metabolic process"/>
    <property type="evidence" value="ECO:0007669"/>
    <property type="project" value="UniProtKB-KW"/>
</dbReference>
<evidence type="ECO:0000256" key="18">
    <source>
        <dbReference type="ARBA" id="ARBA00023033"/>
    </source>
</evidence>
<evidence type="ECO:0000256" key="21">
    <source>
        <dbReference type="ARBA" id="ARBA00029725"/>
    </source>
</evidence>
<comment type="catalytic activity">
    <reaction evidence="38">
        <text>trimethylamine + NADPH + O2 = trimethylamine N-oxide + NADP(+) + H2O</text>
        <dbReference type="Rhea" id="RHEA:31979"/>
        <dbReference type="ChEBI" id="CHEBI:15377"/>
        <dbReference type="ChEBI" id="CHEBI:15379"/>
        <dbReference type="ChEBI" id="CHEBI:15724"/>
        <dbReference type="ChEBI" id="CHEBI:57783"/>
        <dbReference type="ChEBI" id="CHEBI:58349"/>
        <dbReference type="ChEBI" id="CHEBI:58389"/>
        <dbReference type="EC" id="1.14.13.148"/>
    </reaction>
    <physiologicalReaction direction="left-to-right" evidence="38">
        <dbReference type="Rhea" id="RHEA:31980"/>
    </physiologicalReaction>
</comment>
<dbReference type="PRINTS" id="PR01125">
    <property type="entry name" value="FMOXYGENASE5"/>
</dbReference>
<evidence type="ECO:0000256" key="12">
    <source>
        <dbReference type="ARBA" id="ARBA00022824"/>
    </source>
</evidence>
<comment type="catalytic activity">
    <reaction evidence="37">
        <text>hypotaurine + NADPH + O2 + H(+) = taurine + NADP(+) + H2O</text>
        <dbReference type="Rhea" id="RHEA:69819"/>
        <dbReference type="ChEBI" id="CHEBI:15377"/>
        <dbReference type="ChEBI" id="CHEBI:15378"/>
        <dbReference type="ChEBI" id="CHEBI:15379"/>
        <dbReference type="ChEBI" id="CHEBI:57783"/>
        <dbReference type="ChEBI" id="CHEBI:57853"/>
        <dbReference type="ChEBI" id="CHEBI:58349"/>
        <dbReference type="ChEBI" id="CHEBI:507393"/>
        <dbReference type="EC" id="1.14.13.8"/>
    </reaction>
    <physiologicalReaction direction="left-to-right" evidence="37">
        <dbReference type="Rhea" id="RHEA:69820"/>
    </physiologicalReaction>
</comment>
<dbReference type="EC" id="1.6.3.1" evidence="5"/>
<reference evidence="45 46" key="1">
    <citation type="journal article" date="2018" name="Nat. Ecol. Evol.">
        <title>Pezizomycetes genomes reveal the molecular basis of ectomycorrhizal truffle lifestyle.</title>
        <authorList>
            <person name="Murat C."/>
            <person name="Payen T."/>
            <person name="Noel B."/>
            <person name="Kuo A."/>
            <person name="Morin E."/>
            <person name="Chen J."/>
            <person name="Kohler A."/>
            <person name="Krizsan K."/>
            <person name="Balestrini R."/>
            <person name="Da Silva C."/>
            <person name="Montanini B."/>
            <person name="Hainaut M."/>
            <person name="Levati E."/>
            <person name="Barry K.W."/>
            <person name="Belfiori B."/>
            <person name="Cichocki N."/>
            <person name="Clum A."/>
            <person name="Dockter R.B."/>
            <person name="Fauchery L."/>
            <person name="Guy J."/>
            <person name="Iotti M."/>
            <person name="Le Tacon F."/>
            <person name="Lindquist E.A."/>
            <person name="Lipzen A."/>
            <person name="Malagnac F."/>
            <person name="Mello A."/>
            <person name="Molinier V."/>
            <person name="Miyauchi S."/>
            <person name="Poulain J."/>
            <person name="Riccioni C."/>
            <person name="Rubini A."/>
            <person name="Sitrit Y."/>
            <person name="Splivallo R."/>
            <person name="Traeger S."/>
            <person name="Wang M."/>
            <person name="Zifcakova L."/>
            <person name="Wipf D."/>
            <person name="Zambonelli A."/>
            <person name="Paolocci F."/>
            <person name="Nowrousian M."/>
            <person name="Ottonello S."/>
            <person name="Baldrian P."/>
            <person name="Spatafora J.W."/>
            <person name="Henrissat B."/>
            <person name="Nagy L.G."/>
            <person name="Aury J.M."/>
            <person name="Wincker P."/>
            <person name="Grigoriev I.V."/>
            <person name="Bonfante P."/>
            <person name="Martin F.M."/>
        </authorList>
    </citation>
    <scope>NUCLEOTIDE SEQUENCE [LARGE SCALE GENOMIC DNA]</scope>
    <source>
        <strain evidence="45 46">CCBAS932</strain>
    </source>
</reference>
<comment type="catalytic activity">
    <reaction evidence="32">
        <text>hexan-3-one + NADPH + O2 + H(+) = propyl propanoate + NADP(+) + H2O</text>
        <dbReference type="Rhea" id="RHEA:54848"/>
        <dbReference type="ChEBI" id="CHEBI:15377"/>
        <dbReference type="ChEBI" id="CHEBI:15378"/>
        <dbReference type="ChEBI" id="CHEBI:15379"/>
        <dbReference type="ChEBI" id="CHEBI:57783"/>
        <dbReference type="ChEBI" id="CHEBI:58349"/>
        <dbReference type="ChEBI" id="CHEBI:89828"/>
        <dbReference type="ChEBI" id="CHEBI:89891"/>
    </reaction>
    <physiologicalReaction direction="left-to-right" evidence="32">
        <dbReference type="Rhea" id="RHEA:54849"/>
    </physiologicalReaction>
</comment>
<evidence type="ECO:0000256" key="30">
    <source>
        <dbReference type="ARBA" id="ARBA00045957"/>
    </source>
</evidence>
<proteinExistence type="inferred from homology"/>
<dbReference type="GO" id="GO:0016174">
    <property type="term" value="F:NAD(P)H oxidase H2O2-forming activity"/>
    <property type="evidence" value="ECO:0007669"/>
    <property type="project" value="UniProtKB-EC"/>
</dbReference>
<evidence type="ECO:0000256" key="20">
    <source>
        <dbReference type="ARBA" id="ARBA00023136"/>
    </source>
</evidence>
<keyword evidence="19" id="KW-0443">Lipid metabolism</keyword>
<evidence type="ECO:0000256" key="15">
    <source>
        <dbReference type="ARBA" id="ARBA00022857"/>
    </source>
</evidence>